<reference evidence="3" key="1">
    <citation type="journal article" date="2018" name="Gigascience">
        <title>Genome assembly of the Pink Ipe (Handroanthus impetiginosus, Bignoniaceae), a highly valued, ecologically keystone Neotropical timber forest tree.</title>
        <authorList>
            <person name="Silva-Junior O.B."/>
            <person name="Grattapaglia D."/>
            <person name="Novaes E."/>
            <person name="Collevatti R.G."/>
        </authorList>
    </citation>
    <scope>NUCLEOTIDE SEQUENCE [LARGE SCALE GENOMIC DNA]</scope>
    <source>
        <strain evidence="3">cv. UFG-1</strain>
    </source>
</reference>
<feature type="compositionally biased region" description="Basic and acidic residues" evidence="1">
    <location>
        <begin position="114"/>
        <end position="126"/>
    </location>
</feature>
<feature type="region of interest" description="Disordered" evidence="1">
    <location>
        <begin position="1469"/>
        <end position="1553"/>
    </location>
</feature>
<keyword evidence="3" id="KW-1185">Reference proteome</keyword>
<feature type="compositionally biased region" description="Polar residues" evidence="1">
    <location>
        <begin position="2574"/>
        <end position="2585"/>
    </location>
</feature>
<feature type="compositionally biased region" description="Low complexity" evidence="1">
    <location>
        <begin position="1577"/>
        <end position="1587"/>
    </location>
</feature>
<feature type="compositionally biased region" description="Basic and acidic residues" evidence="1">
    <location>
        <begin position="134"/>
        <end position="155"/>
    </location>
</feature>
<feature type="compositionally biased region" description="Basic and acidic residues" evidence="1">
    <location>
        <begin position="2227"/>
        <end position="2237"/>
    </location>
</feature>
<feature type="compositionally biased region" description="Basic and acidic residues" evidence="1">
    <location>
        <begin position="534"/>
        <end position="548"/>
    </location>
</feature>
<organism evidence="2 3">
    <name type="scientific">Handroanthus impetiginosus</name>
    <dbReference type="NCBI Taxonomy" id="429701"/>
    <lineage>
        <taxon>Eukaryota</taxon>
        <taxon>Viridiplantae</taxon>
        <taxon>Streptophyta</taxon>
        <taxon>Embryophyta</taxon>
        <taxon>Tracheophyta</taxon>
        <taxon>Spermatophyta</taxon>
        <taxon>Magnoliopsida</taxon>
        <taxon>eudicotyledons</taxon>
        <taxon>Gunneridae</taxon>
        <taxon>Pentapetalae</taxon>
        <taxon>asterids</taxon>
        <taxon>lamiids</taxon>
        <taxon>Lamiales</taxon>
        <taxon>Bignoniaceae</taxon>
        <taxon>Crescentiina</taxon>
        <taxon>Tabebuia alliance</taxon>
        <taxon>Handroanthus</taxon>
    </lineage>
</organism>
<accession>A0A2G9GGT4</accession>
<feature type="compositionally biased region" description="Polar residues" evidence="1">
    <location>
        <begin position="2616"/>
        <end position="2626"/>
    </location>
</feature>
<feature type="region of interest" description="Disordered" evidence="1">
    <location>
        <begin position="969"/>
        <end position="1066"/>
    </location>
</feature>
<feature type="region of interest" description="Disordered" evidence="1">
    <location>
        <begin position="22"/>
        <end position="49"/>
    </location>
</feature>
<dbReference type="Proteomes" id="UP000231279">
    <property type="component" value="Unassembled WGS sequence"/>
</dbReference>
<feature type="compositionally biased region" description="Basic and acidic residues" evidence="1">
    <location>
        <begin position="2586"/>
        <end position="2595"/>
    </location>
</feature>
<feature type="region of interest" description="Disordered" evidence="1">
    <location>
        <begin position="773"/>
        <end position="799"/>
    </location>
</feature>
<feature type="region of interest" description="Disordered" evidence="1">
    <location>
        <begin position="607"/>
        <end position="672"/>
    </location>
</feature>
<feature type="compositionally biased region" description="Basic and acidic residues" evidence="1">
    <location>
        <begin position="1263"/>
        <end position="1272"/>
    </location>
</feature>
<feature type="region of interest" description="Disordered" evidence="1">
    <location>
        <begin position="2152"/>
        <end position="2317"/>
    </location>
</feature>
<dbReference type="PANTHER" id="PTHR35511:SF2">
    <property type="entry name" value="A-KINASE ANCHOR-LIKE PROTEIN"/>
    <property type="match status" value="1"/>
</dbReference>
<feature type="compositionally biased region" description="Basic and acidic residues" evidence="1">
    <location>
        <begin position="2709"/>
        <end position="2724"/>
    </location>
</feature>
<feature type="compositionally biased region" description="Polar residues" evidence="1">
    <location>
        <begin position="26"/>
        <end position="35"/>
    </location>
</feature>
<gene>
    <name evidence="2" type="ORF">CDL12_22974</name>
</gene>
<proteinExistence type="predicted"/>
<feature type="region of interest" description="Disordered" evidence="1">
    <location>
        <begin position="525"/>
        <end position="548"/>
    </location>
</feature>
<feature type="compositionally biased region" description="Basic residues" evidence="1">
    <location>
        <begin position="2772"/>
        <end position="2784"/>
    </location>
</feature>
<sequence length="2808" mass="312424">MQEKSLDQDDCSRVEQIEHLEKEIENQSLTGALTQDTKESTSVVEESPVEKVIDSLQETTHEKILNTEGIFSNDTEENMTDLPYKNDENPESIATTTLYDDSQGDLVIQSDSSTMEHEEHSKKESENPSMTEIATKETNEDDSRNIPEPKNRNDDVINTELLENDKYMKEETCLEKPTDLSQVDTKDIDESDSNKDTRMSSIEEQILAGNLQEIPSHKIEGKTIDVAEMEEKILEDIAANVPTGETRHNLPIEEDGSQKPCLEEASTLNVNEDESTIMHEVQYVDESSTKIELLENDKNIEDNLEKEEVSIKSLQVTVENIKASASIQDKEISSLEEQSVNINCQEIIGEHNEDKISNAIGGKEETPEDKNVATSVPYEDAEKPSLNEGDCLRMEHNEHLEKKSEIPSFTETPTEKTNDDEPKNIHELEYRDEDLITTELLENENCIESTLGKEETQVEKCINSVQVSSEDIKASDSSQDTKLGSIQEQILIVETQEISGRKIEKRTIDATDLREDILEDTATNVLDGDNESDSLIKEDDSQKTYSDEGKFVDESSIKDGLLENKENIEDTSVKKVVYEDTKAFDSVQDIETSSLKEQTLAADCQGIIGDNTEEKTDDATSIKGQKPVDENVSTTIPFEDREKKSQEQDDHLQMEHHKNESQILSEAPTGDTEKRNLIIKEVEVEKHVDTLLVASEDSEHIKATASCQNKKTSCIEEQILSTNPQEISCDITEEKTTNATNMDEETVEVQNVATTISHEETEENSLNQVDCPQMEQKEHLDEESENLSSLTKASTEDNMEKTLVKEEPQVEKPIDSFQVANENIEASTSGPNLETSSIEEKIQTTGPQELLDGNIEEKSIDAICNKEQTLEEMATNVSNRDNEDSLPIKVDEPQKPSFEDASTGNATDYEPTIMHHARFADENLIKADLFENEKNTEDILAKEEVCIESVQVAAEDIKFSTLGQDREISSLEEQGPPPNPQAITGDHKVDKTIDETKQKEETPEDKNVATTVPQEDTEKNSIIQVDCSQMEYEKHLGEESENPSSTKAPTVKEEINEDAKPAASSQDMKINSLEEMILTEDSQETSRDNTEEKTIVATGTEEETLEVQVSREIENVDIKAKTTDLNGEEDYVRDIEMTTAVIIAAHEKQVSDSSAIKIPSVNKDIMVDIVDPKCKQEVSSIWNVSEEHINISKNVADVTILASEASELSGDHQVIEEANSCSDMTDAVKIGVRDDGSITVPSNENLVQIVAKESTDPEAQVRAGEKEVKLIEQEPEPGIDQKKIEEELPVSAPHDASKPNGMNGEEDNRSSDYGNEISESSHSAELQEVSSSNVASEQLSTSDLFQESTRVTKQEAVSEETQKQDEGLHVLAPIIVALDELSTSNPLQESIEVTKQEAIHEEVQKQDDDLHVSAPISDSSVENIKKDVQLCLTSAHVSDITQGIQKLDEAAGPSAEEKIEEIIAKMDCKESEVVEDSTQDKYIEHQEQDDTTKSFLDDKKLAESEQKEEECTGEKGSTSVPVANTVPPTSSMEPPEDEKELRADTTESAVSLEDDLINSRSIVDLKTKIDDEAPEITETTTTTGGQETESRSVGESPVLISQCEKDDHEHVSVGNMIEDKSDSNAVQFEHEENKSINESKNQVLDSIAQVQSCDIISKAEETKTHEHNLEATIEINSVAEDISEPKEIMKVDISSNKIKKEDEDVEDYHLGSCMDEVITTNSQEDEVKQEEMINTEEILDEVIKHANDTEKVPKVSEEISSSNVASEELSTSELFQESTRVTEQEALSEEAQRQDKDLTNIEKDVELCLTSVHVSDVTQEIQKLEEASVENLEQDDTTKSFSDDKKLTEIEQEEKECKGEKEFTSVPVANTFPPTSSMEALEAEKKLKADATESAISLEDNLINSRSIVDLESKIDDQASEITDTAPTVTEGQETESRNVGETSVLISQCEKDEHGHVPFGSVIEEKSDSNKVEFAHEETKRVNQSKNQVLESSAQVQSCDIISKAEEAKTDEENHEAAIEINSVADDRSEPKKIIEIKREDEDVEDYHFGSCTEGVITKNHQEDAVKQEGKINTEEILDEVLTNANDTEKLPKVSAETDDKAMVEPEDNLLANESIYRSFHLEEYRKSAEEFITPSDIKQAQVLDHIHTKTETEDSTTEFNSSSEAFLEDGDNRKGADGIDNESKKDEVLLNQNTNTSVLDSAARSKRHHENIIRDAAPTKTVQKTVEETEDKKECTNTIMMEQQHEDNINKNKSLPLPEFAPGKESEKQDQKDEICSSHEVQVKDEENQMLSAGKNKEEAREANIWSKPGEDEDRKTYANAERLEFLADAKNALEVSHSDGAAQSIPEDNENSTTINECSEEKYQNKSTESLVSTVSKDIELIEEGSNGTRIAAETQEIEAQSFSSVVPEQMGVDSQQVEELRAECKGMTKTSISIQPSKISTLEIILDNKVGSSSEAKDQLTELHSLLQESRDMGSEVKLARRDGPVDLQKVTNVRDDVQKLKEGFVEVLNKKNPVEANPNENVEATISSEGHEAEAIQKALTSETFEPEIQERQPGRTCEAVIEAKASHHQSSMENATQSVENKESQRQEEQVATSRPAKAKNATLEADHTINVNPENSLGNKNISVIQHESPAEYPQGEGEDEMLKPSKCEQEVAHCGQETTKSETYDHSLPDILPVSMKESSQMAYHFAIEKESIIHTKDLQEEKADNTELADAKTDEEKEEEEESSEQRRLDLGSDAPVMVKGGDGDVKVTHKKSHNILSGVGSKVKHSIAKVKKAITGKSSHPKPSSPKEGEKHSKTVVI</sequence>
<feature type="compositionally biased region" description="Basic and acidic residues" evidence="1">
    <location>
        <begin position="1748"/>
        <end position="1757"/>
    </location>
</feature>
<feature type="compositionally biased region" description="Basic and acidic residues" evidence="1">
    <location>
        <begin position="2172"/>
        <end position="2190"/>
    </location>
</feature>
<feature type="compositionally biased region" description="Polar residues" evidence="1">
    <location>
        <begin position="825"/>
        <end position="836"/>
    </location>
</feature>
<feature type="region of interest" description="Disordered" evidence="1">
    <location>
        <begin position="1748"/>
        <end position="1795"/>
    </location>
</feature>
<feature type="compositionally biased region" description="Basic and acidic residues" evidence="1">
    <location>
        <begin position="1050"/>
        <end position="1060"/>
    </location>
</feature>
<dbReference type="STRING" id="429701.A0A2G9GGT4"/>
<dbReference type="PANTHER" id="PTHR35511">
    <property type="entry name" value="A-KINASE ANCHOR-LIKE PROTEIN"/>
    <property type="match status" value="1"/>
</dbReference>
<feature type="region of interest" description="Disordered" evidence="1">
    <location>
        <begin position="2709"/>
        <end position="2808"/>
    </location>
</feature>
<feature type="compositionally biased region" description="Basic and acidic residues" evidence="1">
    <location>
        <begin position="2795"/>
        <end position="2808"/>
    </location>
</feature>
<feature type="compositionally biased region" description="Basic and acidic residues" evidence="1">
    <location>
        <begin position="889"/>
        <end position="898"/>
    </location>
</feature>
<feature type="region of interest" description="Disordered" evidence="1">
    <location>
        <begin position="1919"/>
        <end position="1942"/>
    </location>
</feature>
<feature type="region of interest" description="Disordered" evidence="1">
    <location>
        <begin position="64"/>
        <end position="199"/>
    </location>
</feature>
<name>A0A2G9GGT4_9LAMI</name>
<feature type="compositionally biased region" description="Polar residues" evidence="1">
    <location>
        <begin position="1758"/>
        <end position="1781"/>
    </location>
</feature>
<feature type="compositionally biased region" description="Basic and acidic residues" evidence="1">
    <location>
        <begin position="163"/>
        <end position="198"/>
    </location>
</feature>
<feature type="compositionally biased region" description="Polar residues" evidence="1">
    <location>
        <begin position="2192"/>
        <end position="2201"/>
    </location>
</feature>
<feature type="region of interest" description="Disordered" evidence="1">
    <location>
        <begin position="825"/>
        <end position="852"/>
    </location>
</feature>
<feature type="compositionally biased region" description="Polar residues" evidence="1">
    <location>
        <begin position="1008"/>
        <end position="1027"/>
    </location>
</feature>
<feature type="compositionally biased region" description="Basic and acidic residues" evidence="1">
    <location>
        <begin position="985"/>
        <end position="1007"/>
    </location>
</feature>
<evidence type="ECO:0000313" key="3">
    <source>
        <dbReference type="Proteomes" id="UP000231279"/>
    </source>
</evidence>
<dbReference type="EMBL" id="NKXS01005129">
    <property type="protein sequence ID" value="PIN04489.1"/>
    <property type="molecule type" value="Genomic_DNA"/>
</dbReference>
<feature type="compositionally biased region" description="Polar residues" evidence="1">
    <location>
        <begin position="1515"/>
        <end position="1532"/>
    </location>
</feature>
<comment type="caution">
    <text evidence="2">The sequence shown here is derived from an EMBL/GenBank/DDBJ whole genome shotgun (WGS) entry which is preliminary data.</text>
</comment>
<evidence type="ECO:0000256" key="1">
    <source>
        <dbReference type="SAM" id="MobiDB-lite"/>
    </source>
</evidence>
<feature type="region of interest" description="Disordered" evidence="1">
    <location>
        <begin position="1573"/>
        <end position="1597"/>
    </location>
</feature>
<feature type="compositionally biased region" description="Polar residues" evidence="1">
    <location>
        <begin position="1920"/>
        <end position="1942"/>
    </location>
</feature>
<feature type="compositionally biased region" description="Polar residues" evidence="1">
    <location>
        <begin position="1311"/>
        <end position="1351"/>
    </location>
</feature>
<feature type="region of interest" description="Disordered" evidence="1">
    <location>
        <begin position="876"/>
        <end position="904"/>
    </location>
</feature>
<dbReference type="OrthoDB" id="914302at2759"/>
<feature type="compositionally biased region" description="Basic and acidic residues" evidence="1">
    <location>
        <begin position="1469"/>
        <end position="1513"/>
    </location>
</feature>
<protein>
    <submittedName>
        <fullName evidence="2">Uncharacterized protein</fullName>
    </submittedName>
</protein>
<feature type="region of interest" description="Disordered" evidence="1">
    <location>
        <begin position="1855"/>
        <end position="1875"/>
    </location>
</feature>
<feature type="region of interest" description="Disordered" evidence="1">
    <location>
        <begin position="1256"/>
        <end position="1364"/>
    </location>
</feature>
<feature type="compositionally biased region" description="Basic and acidic residues" evidence="1">
    <location>
        <begin position="638"/>
        <end position="660"/>
    </location>
</feature>
<feature type="region of interest" description="Disordered" evidence="1">
    <location>
        <begin position="2571"/>
        <end position="2626"/>
    </location>
</feature>
<feature type="region of interest" description="Disordered" evidence="1">
    <location>
        <begin position="2340"/>
        <end position="2372"/>
    </location>
</feature>
<feature type="compositionally biased region" description="Basic and acidic residues" evidence="1">
    <location>
        <begin position="2264"/>
        <end position="2289"/>
    </location>
</feature>
<feature type="region of interest" description="Disordered" evidence="1">
    <location>
        <begin position="399"/>
        <end position="421"/>
    </location>
</feature>
<evidence type="ECO:0000313" key="2">
    <source>
        <dbReference type="EMBL" id="PIN04489.1"/>
    </source>
</evidence>